<sequence>MLKYLNKLDWERILNCLSNFICSEFSKSLSQKLTPIFSYEEAIKAQEKTRFVWKLLEKGENLELNPLKSLRNLFDKALKRGFFLPVELVEIKKWFIALKKIIPYLENSPFNDLKTLYENIKEIEFQLDKILDWEKAEIKDKASYNLFVIRKKLKEARESLFSKLEKIKENLYKKGYLQENLFTHREGRYVLPVKTEYKNKVKGILHEVSQSGATVFIEPASIIPLSNEIENLRHIEQREIVKILKEISQEIFTFSSSFFDLEDIYADFEIAFAKASLGRTYKGKFPRLKKGGLINIRSGIHPLLLLKKKEKSFQKIVYNDFIIENGLLISGPNLGGKTVSLKTIGILTLMGQSGFLIPAEEAELPVFSKVFVDLGDDQDIIEGESSFSSHLKSLKEILDRANGDTLVLLDEPGKGTNPEEGTALIAAIIDELLKRKTKVVITTHSQFLKTLGLKMRDLKLATMEYNLETKEPTYKLVYNVWGESLAFDLAKKMGFPENILKKAMDYLKNKEYWEWYKVVEEERKKLKEMEKELALKLKSLEIKEKALEEEKEKLKKSYHKKMEELISIWSEEFKRMIKDIKKRKEGYKKAIQYFEDFASRFMENSLGEEEIKEGDRVFVLPFKREGEVLKIKDKMIEVKLGGFKIEVPKGSVTKEYKETGYTFFGYSKGIMKSEISYKSFNNKIEKKETLKLLGLTVEEALNELEKTLNRAFLEGNTKIYLVHGHGTGRLREGIRAYLKNHPLVKNFKFADPAEGGTGVTIVYLEEKD</sequence>
<dbReference type="EC" id="3.1.-.-" evidence="7"/>
<protein>
    <recommendedName>
        <fullName evidence="7">Endonuclease MutS2</fullName>
        <ecNumber evidence="7">3.1.-.-</ecNumber>
    </recommendedName>
    <alternativeName>
        <fullName evidence="7">Ribosome-associated protein quality control-upstream factor</fullName>
        <shortName evidence="7">RQC-upstream factor</shortName>
        <shortName evidence="7">RqcU</shortName>
        <ecNumber evidence="7">3.6.4.-</ecNumber>
    </alternativeName>
</protein>
<gene>
    <name evidence="7" type="primary">mutS2</name>
    <name evidence="7" type="synonym">rqcU</name>
    <name evidence="10" type="ORF">OD816_001617</name>
</gene>
<dbReference type="HAMAP" id="MF_00092">
    <property type="entry name" value="MutS2"/>
    <property type="match status" value="1"/>
</dbReference>
<dbReference type="InterPro" id="IPR036187">
    <property type="entry name" value="DNA_mismatch_repair_MutS_sf"/>
</dbReference>
<feature type="binding site" evidence="7">
    <location>
        <begin position="331"/>
        <end position="338"/>
    </location>
    <ligand>
        <name>ATP</name>
        <dbReference type="ChEBI" id="CHEBI:30616"/>
    </ligand>
</feature>
<evidence type="ECO:0000256" key="6">
    <source>
        <dbReference type="ARBA" id="ARBA00023125"/>
    </source>
</evidence>
<dbReference type="SMART" id="SM00463">
    <property type="entry name" value="SMR"/>
    <property type="match status" value="1"/>
</dbReference>
<keyword evidence="7" id="KW-0540">Nuclease</keyword>
<evidence type="ECO:0000259" key="9">
    <source>
        <dbReference type="PROSITE" id="PS50828"/>
    </source>
</evidence>
<dbReference type="GO" id="GO:0016887">
    <property type="term" value="F:ATP hydrolysis activity"/>
    <property type="evidence" value="ECO:0007669"/>
    <property type="project" value="InterPro"/>
</dbReference>
<dbReference type="SUPFAM" id="SSF160443">
    <property type="entry name" value="SMR domain-like"/>
    <property type="match status" value="1"/>
</dbReference>
<reference evidence="10" key="1">
    <citation type="submission" date="2022-11" db="EMBL/GenBank/DDBJ databases">
        <title>Candidatus Alkanophaga archaea from heated hydrothermal vent sediment oxidize petroleum alkanes.</title>
        <authorList>
            <person name="Zehnle H."/>
            <person name="Laso-Perez R."/>
            <person name="Lipp J."/>
            <person name="Teske A."/>
            <person name="Wegener G."/>
        </authorList>
    </citation>
    <scope>NUCLEOTIDE SEQUENCE</scope>
    <source>
        <strain evidence="10">MCA70</strain>
    </source>
</reference>
<evidence type="ECO:0000256" key="3">
    <source>
        <dbReference type="ARBA" id="ARBA00022801"/>
    </source>
</evidence>
<dbReference type="SMART" id="SM00533">
    <property type="entry name" value="MUTSd"/>
    <property type="match status" value="1"/>
</dbReference>
<dbReference type="InterPro" id="IPR036063">
    <property type="entry name" value="Smr_dom_sf"/>
</dbReference>
<keyword evidence="8" id="KW-0175">Coiled coil</keyword>
<proteinExistence type="inferred from homology"/>
<dbReference type="EC" id="3.6.4.-" evidence="7"/>
<evidence type="ECO:0000313" key="10">
    <source>
        <dbReference type="EMBL" id="MDF2954372.1"/>
    </source>
</evidence>
<dbReference type="InterPro" id="IPR005747">
    <property type="entry name" value="MutS2"/>
</dbReference>
<evidence type="ECO:0000256" key="8">
    <source>
        <dbReference type="SAM" id="Coils"/>
    </source>
</evidence>
<dbReference type="PANTHER" id="PTHR48466">
    <property type="entry name" value="OS10G0509000 PROTEIN-RELATED"/>
    <property type="match status" value="1"/>
</dbReference>
<dbReference type="Proteomes" id="UP001144110">
    <property type="component" value="Unassembled WGS sequence"/>
</dbReference>
<accession>A0AAE3TFL0</accession>
<keyword evidence="3 7" id="KW-0378">Hydrolase</keyword>
<keyword evidence="7 10" id="KW-0255">Endonuclease</keyword>
<dbReference type="GO" id="GO:0019843">
    <property type="term" value="F:rRNA binding"/>
    <property type="evidence" value="ECO:0007669"/>
    <property type="project" value="UniProtKB-UniRule"/>
</dbReference>
<dbReference type="SMART" id="SM00534">
    <property type="entry name" value="MUTSac"/>
    <property type="match status" value="1"/>
</dbReference>
<comment type="similarity">
    <text evidence="7">Belongs to the DNA mismatch repair MutS family. MutS2 subfamily.</text>
</comment>
<dbReference type="GO" id="GO:0043023">
    <property type="term" value="F:ribosomal large subunit binding"/>
    <property type="evidence" value="ECO:0007669"/>
    <property type="project" value="UniProtKB-UniRule"/>
</dbReference>
<dbReference type="NCBIfam" id="TIGR01069">
    <property type="entry name" value="mutS2"/>
    <property type="match status" value="1"/>
</dbReference>
<keyword evidence="1 7" id="KW-0699">rRNA-binding</keyword>
<dbReference type="GO" id="GO:0004519">
    <property type="term" value="F:endonuclease activity"/>
    <property type="evidence" value="ECO:0007669"/>
    <property type="project" value="UniProtKB-UniRule"/>
</dbReference>
<dbReference type="AlphaFoldDB" id="A0AAE3TFL0"/>
<dbReference type="EMBL" id="JAPHEG010000010">
    <property type="protein sequence ID" value="MDF2954372.1"/>
    <property type="molecule type" value="Genomic_DNA"/>
</dbReference>
<evidence type="ECO:0000313" key="11">
    <source>
        <dbReference type="Proteomes" id="UP001144110"/>
    </source>
</evidence>
<comment type="function">
    <text evidence="7">Acts as a ribosome collision sensor, splitting the ribosome into its 2 subunits. Detects stalled/collided 70S ribosomes which it binds and splits by an ATP-hydrolysis driven conformational change. Acts upstream of the ribosome quality control system (RQC), a ribosome-associated complex that mediates the extraction of incompletely synthesized nascent chains from stalled ribosomes and their subsequent degradation. Probably generates substrates for RQC.</text>
</comment>
<dbReference type="InterPro" id="IPR000432">
    <property type="entry name" value="DNA_mismatch_repair_MutS_C"/>
</dbReference>
<dbReference type="PIRSF" id="PIRSF005814">
    <property type="entry name" value="MutS_YshD"/>
    <property type="match status" value="1"/>
</dbReference>
<dbReference type="SUPFAM" id="SSF48334">
    <property type="entry name" value="DNA repair protein MutS, domain III"/>
    <property type="match status" value="1"/>
</dbReference>
<keyword evidence="4 7" id="KW-0067">ATP-binding</keyword>
<comment type="subunit">
    <text evidence="7">Homodimer. Binds to stalled ribosomes, contacting rRNA.</text>
</comment>
<dbReference type="Pfam" id="PF20297">
    <property type="entry name" value="MSSS"/>
    <property type="match status" value="1"/>
</dbReference>
<dbReference type="InterPro" id="IPR045076">
    <property type="entry name" value="MutS"/>
</dbReference>
<dbReference type="InterPro" id="IPR007696">
    <property type="entry name" value="DNA_mismatch_repair_MutS_core"/>
</dbReference>
<name>A0AAE3TFL0_9BACT</name>
<evidence type="ECO:0000256" key="5">
    <source>
        <dbReference type="ARBA" id="ARBA00022884"/>
    </source>
</evidence>
<dbReference type="Pfam" id="PF00488">
    <property type="entry name" value="MutS_V"/>
    <property type="match status" value="1"/>
</dbReference>
<dbReference type="Pfam" id="PF01713">
    <property type="entry name" value="Smr"/>
    <property type="match status" value="1"/>
</dbReference>
<dbReference type="InterPro" id="IPR046893">
    <property type="entry name" value="MSSS"/>
</dbReference>
<feature type="domain" description="Smr" evidence="9">
    <location>
        <begin position="690"/>
        <end position="765"/>
    </location>
</feature>
<dbReference type="PROSITE" id="PS50828">
    <property type="entry name" value="SMR"/>
    <property type="match status" value="1"/>
</dbReference>
<keyword evidence="2 7" id="KW-0547">Nucleotide-binding</keyword>
<comment type="function">
    <text evidence="7">Endonuclease that is involved in the suppression of homologous recombination and thus may have a key role in the control of bacterial genetic diversity.</text>
</comment>
<dbReference type="Gene3D" id="3.40.50.300">
    <property type="entry name" value="P-loop containing nucleotide triphosphate hydrolases"/>
    <property type="match status" value="1"/>
</dbReference>
<keyword evidence="5 7" id="KW-0694">RNA-binding</keyword>
<feature type="coiled-coil region" evidence="8">
    <location>
        <begin position="516"/>
        <end position="564"/>
    </location>
</feature>
<evidence type="ECO:0000256" key="4">
    <source>
        <dbReference type="ARBA" id="ARBA00022840"/>
    </source>
</evidence>
<dbReference type="InterPro" id="IPR002625">
    <property type="entry name" value="Smr_dom"/>
</dbReference>
<dbReference type="Gene3D" id="3.30.1370.110">
    <property type="match status" value="1"/>
</dbReference>
<dbReference type="SUPFAM" id="SSF52540">
    <property type="entry name" value="P-loop containing nucleoside triphosphate hydrolases"/>
    <property type="match status" value="1"/>
</dbReference>
<evidence type="ECO:0000256" key="7">
    <source>
        <dbReference type="HAMAP-Rule" id="MF_00092"/>
    </source>
</evidence>
<organism evidence="10 11">
    <name type="scientific">Candidatus Thermodesulfobacterium syntrophicum</name>
    <dbReference type="NCBI Taxonomy" id="3060442"/>
    <lineage>
        <taxon>Bacteria</taxon>
        <taxon>Pseudomonadati</taxon>
        <taxon>Thermodesulfobacteriota</taxon>
        <taxon>Thermodesulfobacteria</taxon>
        <taxon>Thermodesulfobacteriales</taxon>
        <taxon>Thermodesulfobacteriaceae</taxon>
        <taxon>Thermodesulfobacterium</taxon>
    </lineage>
</organism>
<dbReference type="GO" id="GO:0030983">
    <property type="term" value="F:mismatched DNA binding"/>
    <property type="evidence" value="ECO:0007669"/>
    <property type="project" value="InterPro"/>
</dbReference>
<dbReference type="GO" id="GO:0006298">
    <property type="term" value="P:mismatch repair"/>
    <property type="evidence" value="ECO:0007669"/>
    <property type="project" value="InterPro"/>
</dbReference>
<dbReference type="GO" id="GO:0140664">
    <property type="term" value="F:ATP-dependent DNA damage sensor activity"/>
    <property type="evidence" value="ECO:0007669"/>
    <property type="project" value="InterPro"/>
</dbReference>
<evidence type="ECO:0000256" key="1">
    <source>
        <dbReference type="ARBA" id="ARBA00022730"/>
    </source>
</evidence>
<comment type="caution">
    <text evidence="10">The sequence shown here is derived from an EMBL/GenBank/DDBJ whole genome shotgun (WGS) entry which is preliminary data.</text>
</comment>
<dbReference type="PANTHER" id="PTHR48466:SF2">
    <property type="entry name" value="OS10G0509000 PROTEIN"/>
    <property type="match status" value="1"/>
</dbReference>
<dbReference type="InterPro" id="IPR027417">
    <property type="entry name" value="P-loop_NTPase"/>
</dbReference>
<dbReference type="GO" id="GO:0005524">
    <property type="term" value="F:ATP binding"/>
    <property type="evidence" value="ECO:0007669"/>
    <property type="project" value="UniProtKB-UniRule"/>
</dbReference>
<evidence type="ECO:0000256" key="2">
    <source>
        <dbReference type="ARBA" id="ARBA00022741"/>
    </source>
</evidence>
<dbReference type="GO" id="GO:0045910">
    <property type="term" value="P:negative regulation of DNA recombination"/>
    <property type="evidence" value="ECO:0007669"/>
    <property type="project" value="InterPro"/>
</dbReference>
<keyword evidence="6 7" id="KW-0238">DNA-binding</keyword>
<dbReference type="GO" id="GO:0072344">
    <property type="term" value="P:rescue of stalled ribosome"/>
    <property type="evidence" value="ECO:0007669"/>
    <property type="project" value="UniProtKB-UniRule"/>
</dbReference>